<accession>A0ABP7ECV7</accession>
<reference evidence="3" key="1">
    <citation type="journal article" date="2019" name="Int. J. Syst. Evol. Microbiol.">
        <title>The Global Catalogue of Microorganisms (GCM) 10K type strain sequencing project: providing services to taxonomists for standard genome sequencing and annotation.</title>
        <authorList>
            <consortium name="The Broad Institute Genomics Platform"/>
            <consortium name="The Broad Institute Genome Sequencing Center for Infectious Disease"/>
            <person name="Wu L."/>
            <person name="Ma J."/>
        </authorList>
    </citation>
    <scope>NUCLEOTIDE SEQUENCE [LARGE SCALE GENOMIC DNA]</scope>
    <source>
        <strain evidence="3">JCM 30846</strain>
    </source>
</reference>
<sequence>MGGEGAHRTARRVEPAPELQREQQVVKVRLRVCGRGPVGAALPVGVVALDGYARLGARPGAVLDSGGDVTERLTAFRCTPTRLTRLVPWTGTTGAPSRPLRRSAGRLASPACRTPRRSTTAGPQKP</sequence>
<evidence type="ECO:0000313" key="3">
    <source>
        <dbReference type="Proteomes" id="UP001499884"/>
    </source>
</evidence>
<evidence type="ECO:0000256" key="1">
    <source>
        <dbReference type="SAM" id="MobiDB-lite"/>
    </source>
</evidence>
<feature type="compositionally biased region" description="Polar residues" evidence="1">
    <location>
        <begin position="117"/>
        <end position="126"/>
    </location>
</feature>
<feature type="region of interest" description="Disordered" evidence="1">
    <location>
        <begin position="87"/>
        <end position="126"/>
    </location>
</feature>
<keyword evidence="3" id="KW-1185">Reference proteome</keyword>
<dbReference type="EMBL" id="BAABEP010000005">
    <property type="protein sequence ID" value="GAA3716763.1"/>
    <property type="molecule type" value="Genomic_DNA"/>
</dbReference>
<evidence type="ECO:0000313" key="2">
    <source>
        <dbReference type="EMBL" id="GAA3716763.1"/>
    </source>
</evidence>
<dbReference type="Proteomes" id="UP001499884">
    <property type="component" value="Unassembled WGS sequence"/>
</dbReference>
<feature type="region of interest" description="Disordered" evidence="1">
    <location>
        <begin position="1"/>
        <end position="21"/>
    </location>
</feature>
<proteinExistence type="predicted"/>
<name>A0ABP7ECV7_9ACTN</name>
<protein>
    <submittedName>
        <fullName evidence="2">Uncharacterized protein</fullName>
    </submittedName>
</protein>
<comment type="caution">
    <text evidence="2">The sequence shown here is derived from an EMBL/GenBank/DDBJ whole genome shotgun (WGS) entry which is preliminary data.</text>
</comment>
<organism evidence="2 3">
    <name type="scientific">Streptomyces tremellae</name>
    <dbReference type="NCBI Taxonomy" id="1124239"/>
    <lineage>
        <taxon>Bacteria</taxon>
        <taxon>Bacillati</taxon>
        <taxon>Actinomycetota</taxon>
        <taxon>Actinomycetes</taxon>
        <taxon>Kitasatosporales</taxon>
        <taxon>Streptomycetaceae</taxon>
        <taxon>Streptomyces</taxon>
    </lineage>
</organism>
<gene>
    <name evidence="2" type="ORF">GCM10023082_12950</name>
</gene>